<dbReference type="InterPro" id="IPR036116">
    <property type="entry name" value="FN3_sf"/>
</dbReference>
<dbReference type="PANTHER" id="PTHR19134">
    <property type="entry name" value="RECEPTOR-TYPE TYROSINE-PROTEIN PHOSPHATASE"/>
    <property type="match status" value="1"/>
</dbReference>
<dbReference type="Pfam" id="PF00041">
    <property type="entry name" value="fn3"/>
    <property type="match status" value="2"/>
</dbReference>
<keyword evidence="10" id="KW-0904">Protein phosphatase</keyword>
<evidence type="ECO:0000256" key="14">
    <source>
        <dbReference type="ARBA" id="ARBA00023180"/>
    </source>
</evidence>
<dbReference type="GO" id="GO:0004725">
    <property type="term" value="F:protein tyrosine phosphatase activity"/>
    <property type="evidence" value="ECO:0007669"/>
    <property type="project" value="UniProtKB-EC"/>
</dbReference>
<evidence type="ECO:0000256" key="2">
    <source>
        <dbReference type="ARBA" id="ARBA00004285"/>
    </source>
</evidence>
<dbReference type="InterPro" id="IPR000387">
    <property type="entry name" value="Tyr_Pase_dom"/>
</dbReference>
<dbReference type="SUPFAM" id="SSF52799">
    <property type="entry name" value="(Phosphotyrosine protein) phosphatases II"/>
    <property type="match status" value="2"/>
</dbReference>
<feature type="compositionally biased region" description="Acidic residues" evidence="22">
    <location>
        <begin position="1078"/>
        <end position="1091"/>
    </location>
</feature>
<evidence type="ECO:0000256" key="10">
    <source>
        <dbReference type="ARBA" id="ARBA00022912"/>
    </source>
</evidence>
<evidence type="ECO:0000256" key="7">
    <source>
        <dbReference type="ARBA" id="ARBA00022729"/>
    </source>
</evidence>
<dbReference type="GO" id="GO:0045121">
    <property type="term" value="C:membrane raft"/>
    <property type="evidence" value="ECO:0007669"/>
    <property type="project" value="UniProtKB-SubCell"/>
</dbReference>
<evidence type="ECO:0000256" key="15">
    <source>
        <dbReference type="ARBA" id="ARBA00034103"/>
    </source>
</evidence>
<evidence type="ECO:0000256" key="4">
    <source>
        <dbReference type="ARBA" id="ARBA00022475"/>
    </source>
</evidence>
<dbReference type="Pfam" id="PF12567">
    <property type="entry name" value="CD45"/>
    <property type="match status" value="1"/>
</dbReference>
<dbReference type="PRINTS" id="PR00700">
    <property type="entry name" value="PRTYPHPHTASE"/>
</dbReference>
<dbReference type="Gene3D" id="2.60.40.10">
    <property type="entry name" value="Immunoglobulins"/>
    <property type="match status" value="2"/>
</dbReference>
<dbReference type="EC" id="3.1.3.48" evidence="3"/>
<dbReference type="FunFam" id="3.90.190.10:FF:000033">
    <property type="entry name" value="receptor-type tyrosine-protein phosphatase C isoform X1"/>
    <property type="match status" value="1"/>
</dbReference>
<reference evidence="27" key="2">
    <citation type="submission" date="2025-08" db="UniProtKB">
        <authorList>
            <consortium name="Ensembl"/>
        </authorList>
    </citation>
    <scope>IDENTIFICATION</scope>
</reference>
<dbReference type="InterPro" id="IPR003961">
    <property type="entry name" value="FN3_dom"/>
</dbReference>
<feature type="domain" description="Fibronectin type-III" evidence="26">
    <location>
        <begin position="457"/>
        <end position="561"/>
    </location>
</feature>
<feature type="region of interest" description="Disordered" evidence="22">
    <location>
        <begin position="115"/>
        <end position="204"/>
    </location>
</feature>
<comment type="similarity">
    <text evidence="18">Belongs to the protein-tyrosine phosphatase family. Receptor class 1/6 subfamily.</text>
</comment>
<keyword evidence="5" id="KW-0597">Phosphoprotein</keyword>
<reference evidence="27" key="1">
    <citation type="submission" date="2018-10" db="EMBL/GenBank/DDBJ databases">
        <title>De novo assembly of a Great Dane genome.</title>
        <authorList>
            <person name="Kidd J.M."/>
            <person name="Pendleton A.L."/>
            <person name="Shen F."/>
            <person name="Emery S."/>
        </authorList>
    </citation>
    <scope>NUCLEOTIDE SEQUENCE [LARGE SCALE GENOMIC DNA]</scope>
    <source>
        <strain evidence="27">Great Dane</strain>
    </source>
</reference>
<evidence type="ECO:0000256" key="13">
    <source>
        <dbReference type="ARBA" id="ARBA00023136"/>
    </source>
</evidence>
<evidence type="ECO:0000256" key="23">
    <source>
        <dbReference type="SAM" id="Phobius"/>
    </source>
</evidence>
<feature type="compositionally biased region" description="Basic and acidic residues" evidence="22">
    <location>
        <begin position="1349"/>
        <end position="1360"/>
    </location>
</feature>
<dbReference type="GO" id="GO:0045202">
    <property type="term" value="C:synapse"/>
    <property type="evidence" value="ECO:0007669"/>
    <property type="project" value="UniProtKB-SubCell"/>
</dbReference>
<dbReference type="InterPro" id="IPR013783">
    <property type="entry name" value="Ig-like_fold"/>
</dbReference>
<feature type="region of interest" description="Disordered" evidence="22">
    <location>
        <begin position="1335"/>
        <end position="1385"/>
    </location>
</feature>
<keyword evidence="9" id="KW-0378">Hydrolase</keyword>
<keyword evidence="8" id="KW-0677">Repeat</keyword>
<dbReference type="InterPro" id="IPR003595">
    <property type="entry name" value="Tyr_Pase_cat"/>
</dbReference>
<keyword evidence="11 23" id="KW-1133">Transmembrane helix</keyword>
<dbReference type="InterPro" id="IPR029021">
    <property type="entry name" value="Prot-tyrosine_phosphatase-like"/>
</dbReference>
<evidence type="ECO:0000256" key="17">
    <source>
        <dbReference type="ARBA" id="ARBA00058294"/>
    </source>
</evidence>
<keyword evidence="13 23" id="KW-0472">Membrane</keyword>
<feature type="domain" description="Tyrosine-protein phosphatase" evidence="24">
    <location>
        <begin position="1023"/>
        <end position="1306"/>
    </location>
</feature>
<evidence type="ECO:0000256" key="19">
    <source>
        <dbReference type="ARBA" id="ARBA00073601"/>
    </source>
</evidence>
<organism evidence="27 28">
    <name type="scientific">Canis lupus familiaris</name>
    <name type="common">Dog</name>
    <name type="synonym">Canis familiaris</name>
    <dbReference type="NCBI Taxonomy" id="9615"/>
    <lineage>
        <taxon>Eukaryota</taxon>
        <taxon>Metazoa</taxon>
        <taxon>Chordata</taxon>
        <taxon>Craniata</taxon>
        <taxon>Vertebrata</taxon>
        <taxon>Euteleostomi</taxon>
        <taxon>Mammalia</taxon>
        <taxon>Eutheria</taxon>
        <taxon>Laurasiatheria</taxon>
        <taxon>Carnivora</taxon>
        <taxon>Caniformia</taxon>
        <taxon>Canidae</taxon>
        <taxon>Canis</taxon>
    </lineage>
</organism>
<dbReference type="GO" id="GO:0005886">
    <property type="term" value="C:plasma membrane"/>
    <property type="evidence" value="ECO:0007669"/>
    <property type="project" value="UniProtKB-SubCell"/>
</dbReference>
<evidence type="ECO:0000313" key="28">
    <source>
        <dbReference type="Proteomes" id="UP000694542"/>
    </source>
</evidence>
<keyword evidence="4" id="KW-1003">Cell membrane</keyword>
<evidence type="ECO:0000256" key="20">
    <source>
        <dbReference type="ARBA" id="ARBA00076417"/>
    </source>
</evidence>
<dbReference type="GO" id="GO:0098552">
    <property type="term" value="C:side of membrane"/>
    <property type="evidence" value="ECO:0007669"/>
    <property type="project" value="UniProtKB-ARBA"/>
</dbReference>
<name>A0A8C0SBX9_CANLF</name>
<evidence type="ECO:0000256" key="5">
    <source>
        <dbReference type="ARBA" id="ARBA00022553"/>
    </source>
</evidence>
<evidence type="ECO:0000259" key="25">
    <source>
        <dbReference type="PROSITE" id="PS50056"/>
    </source>
</evidence>
<dbReference type="SMART" id="SM00060">
    <property type="entry name" value="FN3"/>
    <property type="match status" value="2"/>
</dbReference>
<dbReference type="CDD" id="cd00063">
    <property type="entry name" value="FN3"/>
    <property type="match status" value="2"/>
</dbReference>
<evidence type="ECO:0000256" key="21">
    <source>
        <dbReference type="ARBA" id="ARBA00078812"/>
    </source>
</evidence>
<evidence type="ECO:0000259" key="24">
    <source>
        <dbReference type="PROSITE" id="PS50055"/>
    </source>
</evidence>
<evidence type="ECO:0000256" key="11">
    <source>
        <dbReference type="ARBA" id="ARBA00022989"/>
    </source>
</evidence>
<dbReference type="InterPro" id="IPR000242">
    <property type="entry name" value="PTP_cat"/>
</dbReference>
<dbReference type="CDD" id="cd14557">
    <property type="entry name" value="R-PTPc-C-1"/>
    <property type="match status" value="1"/>
</dbReference>
<feature type="transmembrane region" description="Helical" evidence="23">
    <location>
        <begin position="657"/>
        <end position="678"/>
    </location>
</feature>
<evidence type="ECO:0000256" key="18">
    <source>
        <dbReference type="ARBA" id="ARBA00061377"/>
    </source>
</evidence>
<evidence type="ECO:0000256" key="1">
    <source>
        <dbReference type="ARBA" id="ARBA00004251"/>
    </source>
</evidence>
<feature type="domain" description="Fibronectin type-III" evidence="26">
    <location>
        <begin position="565"/>
        <end position="655"/>
    </location>
</feature>
<evidence type="ECO:0000256" key="8">
    <source>
        <dbReference type="ARBA" id="ARBA00022737"/>
    </source>
</evidence>
<proteinExistence type="inferred from homology"/>
<dbReference type="InterPro" id="IPR050348">
    <property type="entry name" value="Protein-Tyr_Phosphatase"/>
</dbReference>
<dbReference type="PROSITE" id="PS00383">
    <property type="entry name" value="TYR_PHOSPHATASE_1"/>
    <property type="match status" value="1"/>
</dbReference>
<feature type="region of interest" description="Disordered" evidence="22">
    <location>
        <begin position="222"/>
        <end position="293"/>
    </location>
</feature>
<comment type="catalytic activity">
    <reaction evidence="16">
        <text>O-phospho-L-tyrosyl-[protein] + H2O = L-tyrosyl-[protein] + phosphate</text>
        <dbReference type="Rhea" id="RHEA:10684"/>
        <dbReference type="Rhea" id="RHEA-COMP:10136"/>
        <dbReference type="Rhea" id="RHEA-COMP:20101"/>
        <dbReference type="ChEBI" id="CHEBI:15377"/>
        <dbReference type="ChEBI" id="CHEBI:43474"/>
        <dbReference type="ChEBI" id="CHEBI:46858"/>
        <dbReference type="ChEBI" id="CHEBI:61978"/>
        <dbReference type="EC" id="3.1.3.48"/>
    </reaction>
</comment>
<dbReference type="PANTHER" id="PTHR19134:SF539">
    <property type="entry name" value="RECEPTOR-TYPE TYROSINE-PROTEIN PHOSPHATASE C"/>
    <property type="match status" value="1"/>
</dbReference>
<dbReference type="GO" id="GO:0050852">
    <property type="term" value="P:T cell receptor signaling pathway"/>
    <property type="evidence" value="ECO:0007669"/>
    <property type="project" value="InterPro"/>
</dbReference>
<feature type="domain" description="Tyrosine-protein phosphatase" evidence="24">
    <location>
        <begin position="732"/>
        <end position="991"/>
    </location>
</feature>
<dbReference type="SMART" id="SM00194">
    <property type="entry name" value="PTPc"/>
    <property type="match status" value="2"/>
</dbReference>
<dbReference type="FunFam" id="3.90.190.10:FF:000042">
    <property type="entry name" value="receptor-type tyrosine-protein phosphatase C isoform X1"/>
    <property type="match status" value="1"/>
</dbReference>
<feature type="compositionally biased region" description="Low complexity" evidence="22">
    <location>
        <begin position="244"/>
        <end position="284"/>
    </location>
</feature>
<evidence type="ECO:0000256" key="3">
    <source>
        <dbReference type="ARBA" id="ARBA00013064"/>
    </source>
</evidence>
<dbReference type="PROSITE" id="PS50853">
    <property type="entry name" value="FN3"/>
    <property type="match status" value="2"/>
</dbReference>
<evidence type="ECO:0000256" key="9">
    <source>
        <dbReference type="ARBA" id="ARBA00022801"/>
    </source>
</evidence>
<evidence type="ECO:0000256" key="6">
    <source>
        <dbReference type="ARBA" id="ARBA00022692"/>
    </source>
</evidence>
<dbReference type="Gene3D" id="3.90.190.10">
    <property type="entry name" value="Protein tyrosine phosphatase superfamily"/>
    <property type="match status" value="2"/>
</dbReference>
<keyword evidence="7" id="KW-0732">Signal</keyword>
<evidence type="ECO:0000313" key="27">
    <source>
        <dbReference type="Ensembl" id="ENSCAFP00040018683.1"/>
    </source>
</evidence>
<comment type="subcellular location">
    <subcellularLocation>
        <location evidence="1">Cell membrane</location>
        <topology evidence="1">Single-pass type I membrane protein</topology>
    </subcellularLocation>
    <subcellularLocation>
        <location evidence="2">Membrane raft</location>
    </subcellularLocation>
    <subcellularLocation>
        <location evidence="15">Synapse</location>
    </subcellularLocation>
</comment>
<keyword evidence="12" id="KW-0770">Synapse</keyword>
<evidence type="ECO:0000259" key="26">
    <source>
        <dbReference type="PROSITE" id="PS50853"/>
    </source>
</evidence>
<dbReference type="PROSITE" id="PS50056">
    <property type="entry name" value="TYR_PHOSPHATASE_2"/>
    <property type="match status" value="2"/>
</dbReference>
<dbReference type="Pfam" id="PF00102">
    <property type="entry name" value="Y_phosphatase"/>
    <property type="match status" value="2"/>
</dbReference>
<comment type="function">
    <text evidence="17">Protein tyrosine-protein phosphatase required for T-cell activation through the antigen receptor. Acts as a positive regulator of T-cell coactivation upon binding to DPP4. The first PTPase domain has enzymatic activity, while the second one seems to affect the substrate specificity of the first one. Upon T-cell activation, recruits and dephosphorylates SKAP1 and FYN. Dephosphorylates LYN, and thereby modulates LYN activity. Interacts with CLEC10A at antigen presenting cell-T cell contact; CLEC10A on immature dendritic cells recognizes Tn antigen-carrying PTPRC/CD45 receptor on effector T cells and modulates T cell activation threshold to limit autoreactivity.</text>
</comment>
<dbReference type="FunFam" id="2.60.40.10:FF:001462">
    <property type="entry name" value="Receptor-type tyrosine-protein phosphatase C"/>
    <property type="match status" value="1"/>
</dbReference>
<feature type="domain" description="Tyrosine specific protein phosphatases" evidence="25">
    <location>
        <begin position="911"/>
        <end position="982"/>
    </location>
</feature>
<keyword evidence="14" id="KW-0325">Glycoprotein</keyword>
<feature type="region of interest" description="Disordered" evidence="22">
    <location>
        <begin position="1072"/>
        <end position="1093"/>
    </location>
</feature>
<dbReference type="Ensembl" id="ENSCAFT00040021520.1">
    <property type="protein sequence ID" value="ENSCAFP00040018683.1"/>
    <property type="gene ID" value="ENSCAFG00040010841.1"/>
</dbReference>
<dbReference type="InterPro" id="IPR016130">
    <property type="entry name" value="Tyr_Pase_AS"/>
</dbReference>
<dbReference type="SUPFAM" id="SSF49265">
    <property type="entry name" value="Fibronectin type III"/>
    <property type="match status" value="1"/>
</dbReference>
<dbReference type="GO" id="GO:0010468">
    <property type="term" value="P:regulation of gene expression"/>
    <property type="evidence" value="ECO:0007669"/>
    <property type="project" value="UniProtKB-ARBA"/>
</dbReference>
<dbReference type="GO" id="GO:0009986">
    <property type="term" value="C:cell surface"/>
    <property type="evidence" value="ECO:0007669"/>
    <property type="project" value="UniProtKB-ARBA"/>
</dbReference>
<dbReference type="SMART" id="SM00404">
    <property type="entry name" value="PTPc_motif"/>
    <property type="match status" value="2"/>
</dbReference>
<dbReference type="InterPro" id="IPR016335">
    <property type="entry name" value="Ptprc"/>
</dbReference>
<evidence type="ECO:0000256" key="16">
    <source>
        <dbReference type="ARBA" id="ARBA00051722"/>
    </source>
</evidence>
<protein>
    <recommendedName>
        <fullName evidence="19">Receptor-type tyrosine-protein phosphatase C</fullName>
        <ecNumber evidence="3">3.1.3.48</ecNumber>
    </recommendedName>
    <alternativeName>
        <fullName evidence="21">Leukocyte common antigen</fullName>
    </alternativeName>
    <alternativeName>
        <fullName evidence="20">T200</fullName>
    </alternativeName>
</protein>
<dbReference type="CDD" id="cd14558">
    <property type="entry name" value="R-PTP-C-2"/>
    <property type="match status" value="1"/>
</dbReference>
<keyword evidence="6 23" id="KW-0812">Transmembrane</keyword>
<accession>A0A8C0SBX9</accession>
<sequence length="1385" mass="154321">MPGGGVGGALSSDPLTPASLSVCSWGGLHPRGGVPGSSGAAGSRATCFPPGRGSYGGGGVLGAGRQRHPTVARSTCTHHPTQLLSAPREAHPWVHRAGCASPSATLHPGLHTRSSAAGLGCQPPTRSPGCIPTATQGHPPPRGGFSGWGPRTGSARPDGTCRVRPGSHAPCRCPRGSTEQGPPGAGPRGPGSAGGPVWPSPCVGDTTPAATAFVLAGSSGEWTTPRTFPADPAATPVASPPPARSSSAAPPRASSIPANASSSDETHTSTSPATSTNHTTAPTTIVSPEPRQTCEDRYANITVEYYYEPNSFVAKLNVNDTVNCDQCKKNEISNLKECENLNITISHSSCDSPNKTLTLEVPPDRGNFDLEDCTQKEKANTSICVRVEEKKNFTCDKSKIKYRLQCDNRTPSKDMQFEWEGFVPETDYSCYLNVSYNGQLVLNLSKIIETDFGSPDPPKNLICSSKNANSVVIIWEPPINTFHGYNVCYHINEEIQSHASGQEEAYFHQEMCQELGETVKQHQLQQLNPYTKYRVSVKAYTNGKVRREGSCEVCDVKTNESNPGPVRDLHFSRKSDNSVQVRCKPPAAYNGPKNGNYHLQIRIGDVLVNDLLNKACEFLVENLHYSTEYKFKVYYNNGKFDGASQNFSHTTSYNSRALIIFLVFLIIVTFLALLVVLYKIYDLRNKRSSDLDEEQELVERDDEKQLMTVEPIHADILLETYKRKIADEGRLFLAEFQSIPRVFSKFSIKDARKPFNQNKNRYVDILPYDYNRVELSDINGDAGSNYINASYIDGFKEPRKYIAAQGPRDETVDDFWRMIWEQKATVIVMVTRCEEGNRNKCAEYWPSMEEGTRAFGDVIVKITEHKRCPDYIIQKLNITNKKEKATGREVTHIQFTSWPDHGVPEDPHLLLKLRRRVNAFSNFFSGPIVVHCSAGVGRTGTYIGIDAMLEGLEAENKVDVYGYVVKLRRQRCLMVQVEAQYILIHQALVEYNQFGETEVSLSELHPYLLNMKKRDPPSEPSPLEAEFQRLPSYRSWRTQHVGNQEQNKSKNRNSYIIPYDFNRVPLKHELEMSKESEHDSDESSDDDSDSEETSRYINASFVMSYWKPEVMIAAQGPLKETIGDFWQMIFQRKVKVIVMLTQLKDGDQEACAQYWGEGKQTYGDVQVDMKETNKSSAYTLRVFELRHSKRKDSRTVYQYQYNNWNVDELPAEPKELISMIQALKEKSPKNSTEGNKHHKNVPLLIHCRDGSQQTGLFCALLNLLESAETEEVIDVFQVVKSLRRARPGMVPTFEQYQFLYDVIANTYPAQNGQIKKSNNKDDKVEFANELVDKAKQDANCVSSPGAPDKTNEGNKEDEGTKVTSSPEEPEHSANGPASPGLTQNA</sequence>
<evidence type="ECO:0000256" key="22">
    <source>
        <dbReference type="SAM" id="MobiDB-lite"/>
    </source>
</evidence>
<dbReference type="PROSITE" id="PS50055">
    <property type="entry name" value="TYR_PHOSPHATASE_PTP"/>
    <property type="match status" value="2"/>
</dbReference>
<feature type="domain" description="Tyrosine specific protein phosphatases" evidence="25">
    <location>
        <begin position="1214"/>
        <end position="1297"/>
    </location>
</feature>
<dbReference type="Proteomes" id="UP000694542">
    <property type="component" value="Chromosome 7"/>
</dbReference>
<evidence type="ECO:0000256" key="12">
    <source>
        <dbReference type="ARBA" id="ARBA00023018"/>
    </source>
</evidence>